<sequence length="151" mass="17247">MCFRVQGRFVFPRAGQVCVSACRAGLCFRVHLLILIIIRSLRERGRCYLTVSVTEWSQVCVADVTFGFAFRLPADFHPAAAAARRASRPIFGKCSQNRHTFLIKLMLLLPMAAARTSRLILKIINFKIESCFSFQISKLNLHFSFQLRFSK</sequence>
<dbReference type="KEGG" id="mehf:MmiHf6_17360"/>
<organism evidence="1 2">
    <name type="scientific">Methanimicrococcus hongohii</name>
    <dbReference type="NCBI Taxonomy" id="3028295"/>
    <lineage>
        <taxon>Archaea</taxon>
        <taxon>Methanobacteriati</taxon>
        <taxon>Methanobacteriota</taxon>
        <taxon>Stenosarchaea group</taxon>
        <taxon>Methanomicrobia</taxon>
        <taxon>Methanosarcinales</taxon>
        <taxon>Methanosarcinaceae</taxon>
        <taxon>Methanimicrococcus</taxon>
    </lineage>
</organism>
<name>A0AA96V2Y4_9EURY</name>
<proteinExistence type="predicted"/>
<gene>
    <name evidence="1" type="ORF">MmiHf6_17360</name>
</gene>
<dbReference type="AlphaFoldDB" id="A0AA96V2Y4"/>
<dbReference type="EMBL" id="CP131059">
    <property type="protein sequence ID" value="WNY24405.1"/>
    <property type="molecule type" value="Genomic_DNA"/>
</dbReference>
<dbReference type="Proteomes" id="UP001302978">
    <property type="component" value="Chromosome"/>
</dbReference>
<reference evidence="1 2" key="1">
    <citation type="submission" date="2023-07" db="EMBL/GenBank/DDBJ databases">
        <title>Closed genoem sequence of Methanomicrococcus sp. Hf6.</title>
        <authorList>
            <person name="Poehlein A."/>
            <person name="Protasov E."/>
            <person name="Platt K."/>
            <person name="Reeh H."/>
            <person name="Daniel R."/>
            <person name="Brune A."/>
        </authorList>
    </citation>
    <scope>NUCLEOTIDE SEQUENCE [LARGE SCALE GENOMIC DNA]</scope>
    <source>
        <strain evidence="1 2">Hf6</strain>
    </source>
</reference>
<keyword evidence="2" id="KW-1185">Reference proteome</keyword>
<evidence type="ECO:0000313" key="1">
    <source>
        <dbReference type="EMBL" id="WNY24405.1"/>
    </source>
</evidence>
<protein>
    <submittedName>
        <fullName evidence="1">Uncharacterized protein</fullName>
    </submittedName>
</protein>
<accession>A0AA96V2Y4</accession>
<evidence type="ECO:0000313" key="2">
    <source>
        <dbReference type="Proteomes" id="UP001302978"/>
    </source>
</evidence>